<name>A0A6A5XRX1_9PLEO</name>
<dbReference type="GO" id="GO:0070573">
    <property type="term" value="F:metallodipeptidase activity"/>
    <property type="evidence" value="ECO:0007669"/>
    <property type="project" value="InterPro"/>
</dbReference>
<keyword evidence="2" id="KW-0479">Metal-binding</keyword>
<proteinExistence type="inferred from homology"/>
<dbReference type="PANTHER" id="PTHR10443">
    <property type="entry name" value="MICROSOMAL DIPEPTIDASE"/>
    <property type="match status" value="1"/>
</dbReference>
<reference evidence="4" key="1">
    <citation type="journal article" date="2020" name="Stud. Mycol.">
        <title>101 Dothideomycetes genomes: a test case for predicting lifestyles and emergence of pathogens.</title>
        <authorList>
            <person name="Haridas S."/>
            <person name="Albert R."/>
            <person name="Binder M."/>
            <person name="Bloem J."/>
            <person name="Labutti K."/>
            <person name="Salamov A."/>
            <person name="Andreopoulos B."/>
            <person name="Baker S."/>
            <person name="Barry K."/>
            <person name="Bills G."/>
            <person name="Bluhm B."/>
            <person name="Cannon C."/>
            <person name="Castanera R."/>
            <person name="Culley D."/>
            <person name="Daum C."/>
            <person name="Ezra D."/>
            <person name="Gonzalez J."/>
            <person name="Henrissat B."/>
            <person name="Kuo A."/>
            <person name="Liang C."/>
            <person name="Lipzen A."/>
            <person name="Lutzoni F."/>
            <person name="Magnuson J."/>
            <person name="Mondo S."/>
            <person name="Nolan M."/>
            <person name="Ohm R."/>
            <person name="Pangilinan J."/>
            <person name="Park H.-J."/>
            <person name="Ramirez L."/>
            <person name="Alfaro M."/>
            <person name="Sun H."/>
            <person name="Tritt A."/>
            <person name="Yoshinaga Y."/>
            <person name="Zwiers L.-H."/>
            <person name="Turgeon B."/>
            <person name="Goodwin S."/>
            <person name="Spatafora J."/>
            <person name="Crous P."/>
            <person name="Grigoriev I."/>
        </authorList>
    </citation>
    <scope>NUCLEOTIDE SEQUENCE</scope>
    <source>
        <strain evidence="4">CBS 175.79</strain>
    </source>
</reference>
<dbReference type="InterPro" id="IPR032466">
    <property type="entry name" value="Metal_Hydrolase"/>
</dbReference>
<dbReference type="InterPro" id="IPR008257">
    <property type="entry name" value="Pept_M19"/>
</dbReference>
<feature type="region of interest" description="Disordered" evidence="3">
    <location>
        <begin position="1"/>
        <end position="31"/>
    </location>
</feature>
<evidence type="ECO:0000256" key="3">
    <source>
        <dbReference type="SAM" id="MobiDB-lite"/>
    </source>
</evidence>
<feature type="compositionally biased region" description="Polar residues" evidence="3">
    <location>
        <begin position="1"/>
        <end position="29"/>
    </location>
</feature>
<dbReference type="PROSITE" id="PS51365">
    <property type="entry name" value="RENAL_DIPEPTIDASE_2"/>
    <property type="match status" value="1"/>
</dbReference>
<dbReference type="AlphaFoldDB" id="A0A6A5XRX1"/>
<keyword evidence="1 2" id="KW-0224">Dipeptidase</keyword>
<keyword evidence="2" id="KW-0378">Hydrolase</keyword>
<keyword evidence="5" id="KW-1185">Reference proteome</keyword>
<keyword evidence="2" id="KW-0862">Zinc</keyword>
<protein>
    <recommendedName>
        <fullName evidence="2">Dipeptidase</fullName>
        <ecNumber evidence="2">3.4.13.19</ecNumber>
    </recommendedName>
</protein>
<dbReference type="EMBL" id="ML978069">
    <property type="protein sequence ID" value="KAF2016065.1"/>
    <property type="molecule type" value="Genomic_DNA"/>
</dbReference>
<dbReference type="OrthoDB" id="445695at2759"/>
<comment type="cofactor">
    <cofactor evidence="2">
        <name>Zn(2+)</name>
        <dbReference type="ChEBI" id="CHEBI:29105"/>
    </cofactor>
</comment>
<keyword evidence="2" id="KW-0482">Metalloprotease</keyword>
<evidence type="ECO:0000256" key="2">
    <source>
        <dbReference type="RuleBase" id="RU341113"/>
    </source>
</evidence>
<dbReference type="GO" id="GO:0006508">
    <property type="term" value="P:proteolysis"/>
    <property type="evidence" value="ECO:0007669"/>
    <property type="project" value="UniProtKB-KW"/>
</dbReference>
<dbReference type="Gene3D" id="3.20.20.140">
    <property type="entry name" value="Metal-dependent hydrolases"/>
    <property type="match status" value="1"/>
</dbReference>
<dbReference type="GeneID" id="54283302"/>
<evidence type="ECO:0000313" key="4">
    <source>
        <dbReference type="EMBL" id="KAF2016065.1"/>
    </source>
</evidence>
<keyword evidence="2" id="KW-0645">Protease</keyword>
<comment type="similarity">
    <text evidence="2">Belongs to the metallo-dependent hydrolases superfamily. Peptidase M19 family.</text>
</comment>
<dbReference type="EC" id="3.4.13.19" evidence="2"/>
<dbReference type="RefSeq" id="XP_033384404.1">
    <property type="nucleotide sequence ID" value="XM_033525905.1"/>
</dbReference>
<accession>A0A6A5XRX1</accession>
<evidence type="ECO:0000256" key="1">
    <source>
        <dbReference type="ARBA" id="ARBA00022997"/>
    </source>
</evidence>
<comment type="catalytic activity">
    <reaction evidence="2">
        <text>an L-aminoacyl-L-amino acid + H2O = 2 an L-alpha-amino acid</text>
        <dbReference type="Rhea" id="RHEA:48940"/>
        <dbReference type="ChEBI" id="CHEBI:15377"/>
        <dbReference type="ChEBI" id="CHEBI:59869"/>
        <dbReference type="ChEBI" id="CHEBI:77460"/>
        <dbReference type="EC" id="3.4.13.19"/>
    </reaction>
</comment>
<dbReference type="Pfam" id="PF01244">
    <property type="entry name" value="Peptidase_M19"/>
    <property type="match status" value="1"/>
</dbReference>
<dbReference type="SUPFAM" id="SSF51556">
    <property type="entry name" value="Metallo-dependent hydrolases"/>
    <property type="match status" value="1"/>
</dbReference>
<dbReference type="CDD" id="cd01301">
    <property type="entry name" value="rDP_like"/>
    <property type="match status" value="1"/>
</dbReference>
<gene>
    <name evidence="4" type="ORF">BU24DRAFT_409220</name>
</gene>
<dbReference type="Proteomes" id="UP000799778">
    <property type="component" value="Unassembled WGS sequence"/>
</dbReference>
<dbReference type="GO" id="GO:0046872">
    <property type="term" value="F:metal ion binding"/>
    <property type="evidence" value="ECO:0007669"/>
    <property type="project" value="UniProtKB-UniRule"/>
</dbReference>
<sequence length="482" mass="54069">MADTMTTPNSLSREYDNQAQDSSPESSNGRAIVLHPNSRNHGIWSFSRGTIITAAFALLLGPLTFFWPQQQPCDPTDYAERTRRILKQTPLIDGHNDLPLMFRLELRNQIYDERFDFNNRLLGHTDLSRMRQGMMGGQFWSVFIDCDAKQKHFEDPSWVVRDTLEQIDVTHRFIEQYRKDLQFCDTPSCVRKAFRSGRIASMIGIEGGHQLGSSIGSVRQMYSLGARYMTLTHNCDNAFATSATTVATGGVDHGLTKLGREVIEEMNRLGMMVDLSHVSHQTMRDVLGIAKAPVIFSHSGAYQTTQHLRNVPDDVLRQLKYNGGVVMAVFLNGFLNKENPSAATIHDVVDHIFHIADVCGWDCVGIGADFFGPSFAPTGLEDVSKYPNLIELVMQRGATDSQAQSLAGENILRVWEQVERKAQQIQATGRKPIESEYSEREWTKGFAEDPYMLRGSRERLAADAPPMPDVYNTGKKTDTSGP</sequence>
<feature type="region of interest" description="Disordered" evidence="3">
    <location>
        <begin position="457"/>
        <end position="482"/>
    </location>
</feature>
<organism evidence="4 5">
    <name type="scientific">Aaosphaeria arxii CBS 175.79</name>
    <dbReference type="NCBI Taxonomy" id="1450172"/>
    <lineage>
        <taxon>Eukaryota</taxon>
        <taxon>Fungi</taxon>
        <taxon>Dikarya</taxon>
        <taxon>Ascomycota</taxon>
        <taxon>Pezizomycotina</taxon>
        <taxon>Dothideomycetes</taxon>
        <taxon>Pleosporomycetidae</taxon>
        <taxon>Pleosporales</taxon>
        <taxon>Pleosporales incertae sedis</taxon>
        <taxon>Aaosphaeria</taxon>
    </lineage>
</organism>
<evidence type="ECO:0000313" key="5">
    <source>
        <dbReference type="Proteomes" id="UP000799778"/>
    </source>
</evidence>
<dbReference type="PANTHER" id="PTHR10443:SF12">
    <property type="entry name" value="DIPEPTIDASE"/>
    <property type="match status" value="1"/>
</dbReference>